<accession>K1QMI7</accession>
<sequence length="1912" mass="209037">MTSAPEMVVVQARPPEIFDELRGLISEGNGMPACLSCGSDAGGLVFAYNTTHVRVWNLYIQNEENIMSIYTHVNIYEIKCPKKDNFRIVYPNPITSAADGWGDRHYPNKQRLVSHKAAVRVLAWTFNNAPNRCRWTWNERTTINDASQDTPRMIFPGTKNPRDFLVLVTISPLNGPNHGFQFYGAGSVVTSGDYDPNTPSRYSGLIFGYNQYGVFVWRVTPTSRSFTFDIDEPWGGGKEQQQTNDVEISIYVFGLMSRNSCNTTDLAVVNGYLNVSSLQPCEKEAVVCNFGYHIENETHTVARCNLLALWNSNVPQCIETLCPDEIDPPNGIVLERNLSVNGVIQYACNERFNISAGNLKRTCFPNGTWSGIPPTCSEIRCPSLLGPINGAVDISGTLIDGVATFSCNPGFTLTDGSLTRTCAPNGSWTGTSAECSEIFCPWIAVQEKVIVWYDRDAEHNISVNTTAFFACQPGFSLSSNETITCLITGDWSADSPVCNEIFCPPVNASANSEMVISNHSVNSTLTYSCIDGFEHTIGNLHRTCLLNGTWSGDPPNCSEIFCPGLNHPLNGKAVAEQTSINSQAVYSCDTGFNHTGGDLTRTCQMNGTWSGEPAICSEIFCTDIQTFENGDVSYSVVISSFSGVPINSTVSFSCDAGFRLSLDLNITCLATGSWSEAPPVCSEILCPNVTDPGNGRVESIDNRVNGSLLYSCNTDFEVTSGNLSRVCTLNGTWSGGPPICSDITCLALPFPDNGRIDVSTQDPKMNIRYYPMGSQSSYAIGTQASYACNPGFNHSGGDLTRTCLNNGTWDGISVTCDEIFCPPLTVSASTIMNLSTGVSKTNSMDISVNTSATFSCKPGFRLNDSSSLLCQIDGTWNGTLPSCSEIYCPDLETPPNSTLTSIDKSVNGTAQFVCNKGYQQTNGSLQRKCLATGKWSGIELVCKAIGDCLCPCEFVTVPKYTNVKDVRLIQEIEKMQKELVVLKNQTSAALRKKMCIKDFRPSTNASGAVWVVFLIVLAGLIIIPDMLKAVRFRLGFANGMTVYEPSFISDWITAKAQDDHKVEFYVPFTDIENATETQVPVKVIVEVKVEDGDDYYIFNAFGSSPRDDDATEKYGGVIYFYNASGVLILLPERFDNDPLGMKNDDGLAVYLGTDTTWYQPLSLNGGTIQTRYADASVRVKMWRQNDMPPDYDTDFQYHLRSKNDISKNNLTTYFEIPIGMTSYPDMVVVQAKPTATFAEFPGVISEGNDPITSAADGWGLKTYLNNERLVSYEVNIRVLAWNFDSDTNKCRWTMNSTIYANQQSTEVPRMIFSSPIEDMNSVLVLVSISPKGGANGGFLFYGVGSVVTSGNYYSTLKKYSGLIYGYNQHGVFVWRVIPTSLSFFFDIDFPWGSGEEQQQTNDVEINIHVFGLMSRGSCNTTGLSLTNGYLNVPYVLPCEREAIVCNYGFQASNNSDTEVRCNLDAEWNQTVLQCTETYCPDESDLPNGTIIEKNLTVDGILQYTCNLGFNISEGNLNRTCLPDGTWSGYPPVCSVITCPALTLPDNVGIIVHPTNSNGNQIYSSIGTGTQQTYYTGSEAIYSCVPGFNHSGGDLTRNCQRNGTWSGDPVMCNVITCPALTLPDNVGIIVHPPNFNGSEPFSTNGTGTQQTYYTGSEAIYSCVPGFNHSGGDLTRNCLSNGSWSGDPAMCNEILCEPLTAMSIFVLSTRITNSTGILVNTTATFSCNQGFQINGSSSLLCQIDGTWNGTQPNCLEEVCQDPNIPLNSTLLSINRYLNGIAHFACNAGFQHTNGSLQRECLSSGKWSGVAPVCTFKRDCMCPCGMVHVPKYTDINDEKLAQEIEQMQKELTLLKNQTSAALRKKISVKDFRPSANASGAVWVVVLMVIAGCIIVPDLIRALRHILSCADQEVKT</sequence>
<evidence type="ECO:0000313" key="6">
    <source>
        <dbReference type="EMBL" id="EKC32319.1"/>
    </source>
</evidence>
<dbReference type="InterPro" id="IPR035976">
    <property type="entry name" value="Sushi/SCR/CCP_sf"/>
</dbReference>
<feature type="disulfide bond" evidence="4">
    <location>
        <begin position="856"/>
        <end position="883"/>
    </location>
</feature>
<protein>
    <submittedName>
        <fullName evidence="6">CUB and sushi domain-containing protein 3</fullName>
    </submittedName>
</protein>
<feature type="disulfide bond" evidence="4">
    <location>
        <begin position="654"/>
        <end position="681"/>
    </location>
</feature>
<evidence type="ECO:0000256" key="2">
    <source>
        <dbReference type="ARBA" id="ARBA00022737"/>
    </source>
</evidence>
<evidence type="ECO:0000256" key="3">
    <source>
        <dbReference type="ARBA" id="ARBA00023157"/>
    </source>
</evidence>
<keyword evidence="4" id="KW-0768">Sushi</keyword>
<proteinExistence type="predicted"/>
<reference evidence="6" key="1">
    <citation type="journal article" date="2012" name="Nature">
        <title>The oyster genome reveals stress adaptation and complexity of shell formation.</title>
        <authorList>
            <person name="Zhang G."/>
            <person name="Fang X."/>
            <person name="Guo X."/>
            <person name="Li L."/>
            <person name="Luo R."/>
            <person name="Xu F."/>
            <person name="Yang P."/>
            <person name="Zhang L."/>
            <person name="Wang X."/>
            <person name="Qi H."/>
            <person name="Xiong Z."/>
            <person name="Que H."/>
            <person name="Xie Y."/>
            <person name="Holland P.W."/>
            <person name="Paps J."/>
            <person name="Zhu Y."/>
            <person name="Wu F."/>
            <person name="Chen Y."/>
            <person name="Wang J."/>
            <person name="Peng C."/>
            <person name="Meng J."/>
            <person name="Yang L."/>
            <person name="Liu J."/>
            <person name="Wen B."/>
            <person name="Zhang N."/>
            <person name="Huang Z."/>
            <person name="Zhu Q."/>
            <person name="Feng Y."/>
            <person name="Mount A."/>
            <person name="Hedgecock D."/>
            <person name="Xu Z."/>
            <person name="Liu Y."/>
            <person name="Domazet-Loso T."/>
            <person name="Du Y."/>
            <person name="Sun X."/>
            <person name="Zhang S."/>
            <person name="Liu B."/>
            <person name="Cheng P."/>
            <person name="Jiang X."/>
            <person name="Li J."/>
            <person name="Fan D."/>
            <person name="Wang W."/>
            <person name="Fu W."/>
            <person name="Wang T."/>
            <person name="Wang B."/>
            <person name="Zhang J."/>
            <person name="Peng Z."/>
            <person name="Li Y."/>
            <person name="Li N."/>
            <person name="Wang J."/>
            <person name="Chen M."/>
            <person name="He Y."/>
            <person name="Tan F."/>
            <person name="Song X."/>
            <person name="Zheng Q."/>
            <person name="Huang R."/>
            <person name="Yang H."/>
            <person name="Du X."/>
            <person name="Chen L."/>
            <person name="Yang M."/>
            <person name="Gaffney P.M."/>
            <person name="Wang S."/>
            <person name="Luo L."/>
            <person name="She Z."/>
            <person name="Ming Y."/>
            <person name="Huang W."/>
            <person name="Zhang S."/>
            <person name="Huang B."/>
            <person name="Zhang Y."/>
            <person name="Qu T."/>
            <person name="Ni P."/>
            <person name="Miao G."/>
            <person name="Wang J."/>
            <person name="Wang Q."/>
            <person name="Steinberg C.E."/>
            <person name="Wang H."/>
            <person name="Li N."/>
            <person name="Qian L."/>
            <person name="Zhang G."/>
            <person name="Li Y."/>
            <person name="Yang H."/>
            <person name="Liu X."/>
            <person name="Wang J."/>
            <person name="Yin Y."/>
            <person name="Wang J."/>
        </authorList>
    </citation>
    <scope>NUCLEOTIDE SEQUENCE [LARGE SCALE GENOMIC DNA]</scope>
    <source>
        <strain evidence="6">05x7-T-G4-1.051#20</strain>
    </source>
</reference>
<dbReference type="Pfam" id="PF00084">
    <property type="entry name" value="Sushi"/>
    <property type="match status" value="15"/>
</dbReference>
<feature type="domain" description="Sushi" evidence="5">
    <location>
        <begin position="1477"/>
        <end position="1535"/>
    </location>
</feature>
<dbReference type="PANTHER" id="PTHR45656">
    <property type="entry name" value="PROTEIN CBR-CLEC-78"/>
    <property type="match status" value="1"/>
</dbReference>
<evidence type="ECO:0000256" key="1">
    <source>
        <dbReference type="ARBA" id="ARBA00022729"/>
    </source>
</evidence>
<feature type="domain" description="Sushi" evidence="5">
    <location>
        <begin position="619"/>
        <end position="683"/>
    </location>
</feature>
<feature type="domain" description="Sushi" evidence="5">
    <location>
        <begin position="684"/>
        <end position="742"/>
    </location>
</feature>
<keyword evidence="1" id="KW-0732">Signal</keyword>
<organism evidence="6">
    <name type="scientific">Magallana gigas</name>
    <name type="common">Pacific oyster</name>
    <name type="synonym">Crassostrea gigas</name>
    <dbReference type="NCBI Taxonomy" id="29159"/>
    <lineage>
        <taxon>Eukaryota</taxon>
        <taxon>Metazoa</taxon>
        <taxon>Spiralia</taxon>
        <taxon>Lophotrochozoa</taxon>
        <taxon>Mollusca</taxon>
        <taxon>Bivalvia</taxon>
        <taxon>Autobranchia</taxon>
        <taxon>Pteriomorphia</taxon>
        <taxon>Ostreida</taxon>
        <taxon>Ostreoidea</taxon>
        <taxon>Ostreidae</taxon>
        <taxon>Magallana</taxon>
    </lineage>
</organism>
<dbReference type="InParanoid" id="K1QMI7"/>
<dbReference type="HOGENOM" id="CLU_235587_0_0_1"/>
<feature type="domain" description="Sushi" evidence="5">
    <location>
        <begin position="320"/>
        <end position="378"/>
    </location>
</feature>
<feature type="domain" description="Sushi" evidence="5">
    <location>
        <begin position="886"/>
        <end position="944"/>
    </location>
</feature>
<evidence type="ECO:0000256" key="4">
    <source>
        <dbReference type="PROSITE-ProRule" id="PRU00302"/>
    </source>
</evidence>
<dbReference type="InterPro" id="IPR000436">
    <property type="entry name" value="Sushi_SCR_CCP_dom"/>
</dbReference>
<feature type="domain" description="Sushi" evidence="5">
    <location>
        <begin position="758"/>
        <end position="818"/>
    </location>
</feature>
<name>K1QMI7_MAGGI</name>
<dbReference type="InterPro" id="IPR051277">
    <property type="entry name" value="SEZ6_CSMD_C4BPB_Regulators"/>
</dbReference>
<dbReference type="PANTHER" id="PTHR45656:SF4">
    <property type="entry name" value="PROTEIN CBR-CLEC-78"/>
    <property type="match status" value="1"/>
</dbReference>
<feature type="domain" description="Sushi" evidence="5">
    <location>
        <begin position="1692"/>
        <end position="1754"/>
    </location>
</feature>
<dbReference type="SMART" id="SM00032">
    <property type="entry name" value="CCP"/>
    <property type="match status" value="17"/>
</dbReference>
<feature type="disulfide bond" evidence="4">
    <location>
        <begin position="471"/>
        <end position="498"/>
    </location>
</feature>
<feature type="domain" description="Sushi" evidence="5">
    <location>
        <begin position="819"/>
        <end position="885"/>
    </location>
</feature>
<dbReference type="Gene3D" id="2.10.70.10">
    <property type="entry name" value="Complement Module, domain 1"/>
    <property type="match status" value="15"/>
</dbReference>
<dbReference type="CDD" id="cd00033">
    <property type="entry name" value="CCP"/>
    <property type="match status" value="15"/>
</dbReference>
<comment type="caution">
    <text evidence="4">Lacks conserved residue(s) required for the propagation of feature annotation.</text>
</comment>
<feature type="domain" description="Sushi" evidence="5">
    <location>
        <begin position="1536"/>
        <end position="1613"/>
    </location>
</feature>
<feature type="domain" description="Sushi" evidence="5">
    <location>
        <begin position="1614"/>
        <end position="1691"/>
    </location>
</feature>
<feature type="disulfide bond" evidence="4">
    <location>
        <begin position="1725"/>
        <end position="1752"/>
    </location>
</feature>
<dbReference type="SUPFAM" id="SSF57535">
    <property type="entry name" value="Complement control module/SCR domain"/>
    <property type="match status" value="17"/>
</dbReference>
<feature type="domain" description="Sushi" evidence="5">
    <location>
        <begin position="1755"/>
        <end position="1813"/>
    </location>
</feature>
<gene>
    <name evidence="6" type="ORF">CGI_10022252</name>
</gene>
<feature type="domain" description="Sushi" evidence="5">
    <location>
        <begin position="379"/>
        <end position="437"/>
    </location>
</feature>
<keyword evidence="3 4" id="KW-1015">Disulfide bond</keyword>
<dbReference type="PROSITE" id="PS50923">
    <property type="entry name" value="SUSHI"/>
    <property type="match status" value="15"/>
</dbReference>
<feature type="domain" description="Sushi" evidence="5">
    <location>
        <begin position="501"/>
        <end position="559"/>
    </location>
</feature>
<feature type="domain" description="Sushi" evidence="5">
    <location>
        <begin position="438"/>
        <end position="500"/>
    </location>
</feature>
<dbReference type="EMBL" id="JH817293">
    <property type="protein sequence ID" value="EKC32319.1"/>
    <property type="molecule type" value="Genomic_DNA"/>
</dbReference>
<keyword evidence="2" id="KW-0677">Repeat</keyword>
<feature type="domain" description="Sushi" evidence="5">
    <location>
        <begin position="560"/>
        <end position="618"/>
    </location>
</feature>
<evidence type="ECO:0000259" key="5">
    <source>
        <dbReference type="PROSITE" id="PS50923"/>
    </source>
</evidence>